<feature type="coiled-coil region" evidence="1">
    <location>
        <begin position="594"/>
        <end position="669"/>
    </location>
</feature>
<evidence type="ECO:0000313" key="5">
    <source>
        <dbReference type="Proteomes" id="UP000008672"/>
    </source>
</evidence>
<dbReference type="InterPro" id="IPR036872">
    <property type="entry name" value="CH_dom_sf"/>
</dbReference>
<sequence length="821" mass="95454">MGTLEEKDWLDVANELLTKCHINWKVKNLKECDASVFVSLYEAILGEKVPDYIGAPKSQENDAHNVQAVIDSLALDYLQVSLSHITGENIVKGDKESIQNLLEIFDGLLEYLTEQISEASSHNGFTLLYFLKPCAGVRQMEPEPEDDCNVLDLKPSSSIGSTIQSDISIPSWDADGSESTAELIKLGDSAYTFGLKKDGKRATGSMVKKYQFANLLLVPEFTRTGLLQPQDQMNSIQTDGQDGIEISTNTVNISATRLGEPIRPAIPLQPPYQPTDYRVANSSGKTFLHSSREMPLSSFFTTHALIQGRRRRNYFHCSKIQGKKLPVHVTQHILLTVQSSSKGNHTRCERDLTASFRDEPLSRRRAKNKLAEQELHEMSKKLSQRIEELDQMLKNALAEKTCTIDSRDEDKLSQHSDSFMEYRRSKRKPGTRHTKRQPRARSLSSSPPPPRCSLQEQFEDALNKDTEEQMGSIRREAQHELNLQRMKAKLSNKNINTIFLHFQGEESEQEYKENIFKEVPKASQPSRVYSLKTTPWTPKRSQYVPSGGVVKPRKATPMKIKDNDLLPLLLEEFPYLKISPHTLNRMWKQQFRQIEHLTKSASEEERTRVKLQSEVEAAKKKHDFLVEIIKKEQEHNQRLREFKERIKQQKSAQNKMKEQRQQVARAKKYYNEYHVQLRAKMMRARTREERIFKTLFEEGLDIQKQRLRELRLYAKEKREEQKRRHKNELESMENYYKDQFSMLAEVLAQERQEIQVREKAQTKVLKKIKKDLHSKMEKEIQELQNMILKEDDDAFFQELEAERLKNRIQMASFQYSKSHLL</sequence>
<dbReference type="InterPro" id="IPR026619">
    <property type="entry name" value="CEP95"/>
</dbReference>
<dbReference type="Ensembl" id="ENSLACT00000016978.1">
    <property type="protein sequence ID" value="ENSLACP00000016859.1"/>
    <property type="gene ID" value="ENSLACG00000014850.1"/>
</dbReference>
<dbReference type="HOGENOM" id="CLU_018428_1_0_1"/>
<dbReference type="EMBL" id="AFYH01051035">
    <property type="status" value="NOT_ANNOTATED_CDS"/>
    <property type="molecule type" value="Genomic_DNA"/>
</dbReference>
<dbReference type="GO" id="GO:0000922">
    <property type="term" value="C:spindle pole"/>
    <property type="evidence" value="ECO:0007669"/>
    <property type="project" value="InterPro"/>
</dbReference>
<reference evidence="4" key="2">
    <citation type="submission" date="2025-08" db="UniProtKB">
        <authorList>
            <consortium name="Ensembl"/>
        </authorList>
    </citation>
    <scope>IDENTIFICATION</scope>
</reference>
<name>H3B4N8_LATCH</name>
<dbReference type="EMBL" id="AFYH01051034">
    <property type="status" value="NOT_ANNOTATED_CDS"/>
    <property type="molecule type" value="Genomic_DNA"/>
</dbReference>
<dbReference type="eggNOG" id="ENOG502QTFE">
    <property type="taxonomic scope" value="Eukaryota"/>
</dbReference>
<keyword evidence="1" id="KW-0175">Coiled coil</keyword>
<dbReference type="GO" id="GO:0005813">
    <property type="term" value="C:centrosome"/>
    <property type="evidence" value="ECO:0007669"/>
    <property type="project" value="InterPro"/>
</dbReference>
<feature type="compositionally biased region" description="Basic and acidic residues" evidence="2">
    <location>
        <begin position="346"/>
        <end position="362"/>
    </location>
</feature>
<dbReference type="AlphaFoldDB" id="H3B4N8"/>
<dbReference type="Pfam" id="PF19016">
    <property type="entry name" value="DUF5745"/>
    <property type="match status" value="1"/>
</dbReference>
<dbReference type="FunCoup" id="H3B4N8">
    <property type="interactions" value="763"/>
</dbReference>
<dbReference type="InParanoid" id="H3B4N8"/>
<feature type="coiled-coil region" evidence="1">
    <location>
        <begin position="700"/>
        <end position="735"/>
    </location>
</feature>
<accession>H3B4N8</accession>
<feature type="coiled-coil region" evidence="1">
    <location>
        <begin position="766"/>
        <end position="793"/>
    </location>
</feature>
<organism evidence="4 5">
    <name type="scientific">Latimeria chalumnae</name>
    <name type="common">Coelacanth</name>
    <dbReference type="NCBI Taxonomy" id="7897"/>
    <lineage>
        <taxon>Eukaryota</taxon>
        <taxon>Metazoa</taxon>
        <taxon>Chordata</taxon>
        <taxon>Craniata</taxon>
        <taxon>Vertebrata</taxon>
        <taxon>Euteleostomi</taxon>
        <taxon>Coelacanthiformes</taxon>
        <taxon>Coelacanthidae</taxon>
        <taxon>Latimeria</taxon>
    </lineage>
</organism>
<dbReference type="GeneTree" id="ENSGT00390000005412"/>
<evidence type="ECO:0000256" key="2">
    <source>
        <dbReference type="SAM" id="MobiDB-lite"/>
    </source>
</evidence>
<feature type="domain" description="DUF5745" evidence="3">
    <location>
        <begin position="50"/>
        <end position="108"/>
    </location>
</feature>
<keyword evidence="5" id="KW-1185">Reference proteome</keyword>
<protein>
    <submittedName>
        <fullName evidence="4">Centrosomal protein 95</fullName>
    </submittedName>
</protein>
<dbReference type="PANTHER" id="PTHR22545:SF0">
    <property type="entry name" value="CENTROSOMAL PROTEIN OF 95 KDA"/>
    <property type="match status" value="1"/>
</dbReference>
<reference evidence="4" key="3">
    <citation type="submission" date="2025-09" db="UniProtKB">
        <authorList>
            <consortium name="Ensembl"/>
        </authorList>
    </citation>
    <scope>IDENTIFICATION</scope>
</reference>
<dbReference type="STRING" id="7897.ENSLACP00000016859"/>
<dbReference type="PANTHER" id="PTHR22545">
    <property type="entry name" value="CENTROSOMAL PROTEIN OF 95 KDA"/>
    <property type="match status" value="1"/>
</dbReference>
<dbReference type="InterPro" id="IPR044039">
    <property type="entry name" value="DUF5745"/>
</dbReference>
<evidence type="ECO:0000256" key="1">
    <source>
        <dbReference type="SAM" id="Coils"/>
    </source>
</evidence>
<feature type="region of interest" description="Disordered" evidence="2">
    <location>
        <begin position="342"/>
        <end position="364"/>
    </location>
</feature>
<feature type="region of interest" description="Disordered" evidence="2">
    <location>
        <begin position="407"/>
        <end position="454"/>
    </location>
</feature>
<dbReference type="OMA" id="KHSQPWK"/>
<dbReference type="SUPFAM" id="SSF47576">
    <property type="entry name" value="Calponin-homology domain, CH-domain"/>
    <property type="match status" value="1"/>
</dbReference>
<feature type="compositionally biased region" description="Basic residues" evidence="2">
    <location>
        <begin position="424"/>
        <end position="439"/>
    </location>
</feature>
<dbReference type="Proteomes" id="UP000008672">
    <property type="component" value="Unassembled WGS sequence"/>
</dbReference>
<dbReference type="Bgee" id="ENSLACG00000014850">
    <property type="expression patterns" value="Expressed in chordate pharynx and 6 other cell types or tissues"/>
</dbReference>
<gene>
    <name evidence="4" type="primary">CEP95</name>
</gene>
<dbReference type="EMBL" id="AFYH01051032">
    <property type="status" value="NOT_ANNOTATED_CDS"/>
    <property type="molecule type" value="Genomic_DNA"/>
</dbReference>
<dbReference type="Gene3D" id="1.10.418.10">
    <property type="entry name" value="Calponin-like domain"/>
    <property type="match status" value="1"/>
</dbReference>
<reference evidence="5" key="1">
    <citation type="submission" date="2011-08" db="EMBL/GenBank/DDBJ databases">
        <title>The draft genome of Latimeria chalumnae.</title>
        <authorList>
            <person name="Di Palma F."/>
            <person name="Alfoldi J."/>
            <person name="Johnson J."/>
            <person name="Berlin A."/>
            <person name="Gnerre S."/>
            <person name="Jaffe D."/>
            <person name="MacCallum I."/>
            <person name="Young S."/>
            <person name="Walker B.J."/>
            <person name="Lander E."/>
            <person name="Lindblad-Toh K."/>
        </authorList>
    </citation>
    <scope>NUCLEOTIDE SEQUENCE [LARGE SCALE GENOMIC DNA]</scope>
    <source>
        <strain evidence="5">Wild caught</strain>
    </source>
</reference>
<feature type="compositionally biased region" description="Basic and acidic residues" evidence="2">
    <location>
        <begin position="407"/>
        <end position="423"/>
    </location>
</feature>
<evidence type="ECO:0000313" key="4">
    <source>
        <dbReference type="Ensembl" id="ENSLACP00000016859.1"/>
    </source>
</evidence>
<dbReference type="EMBL" id="AFYH01051033">
    <property type="status" value="NOT_ANNOTATED_CDS"/>
    <property type="molecule type" value="Genomic_DNA"/>
</dbReference>
<proteinExistence type="predicted"/>
<evidence type="ECO:0000259" key="3">
    <source>
        <dbReference type="Pfam" id="PF19016"/>
    </source>
</evidence>